<dbReference type="AlphaFoldDB" id="A0A450TFR7"/>
<organism evidence="3">
    <name type="scientific">Candidatus Kentrum sp. DK</name>
    <dbReference type="NCBI Taxonomy" id="2126562"/>
    <lineage>
        <taxon>Bacteria</taxon>
        <taxon>Pseudomonadati</taxon>
        <taxon>Pseudomonadota</taxon>
        <taxon>Gammaproteobacteria</taxon>
        <taxon>Candidatus Kentrum</taxon>
    </lineage>
</organism>
<feature type="domain" description="Desulfoferrodoxin ferrous iron-binding" evidence="2">
    <location>
        <begin position="53"/>
        <end position="139"/>
    </location>
</feature>
<evidence type="ECO:0000259" key="2">
    <source>
        <dbReference type="Pfam" id="PF01880"/>
    </source>
</evidence>
<name>A0A450TFR7_9GAMM</name>
<dbReference type="Pfam" id="PF01880">
    <property type="entry name" value="Desulfoferrodox"/>
    <property type="match status" value="1"/>
</dbReference>
<accession>A0A450TFR7</accession>
<dbReference type="GO" id="GO:0016491">
    <property type="term" value="F:oxidoreductase activity"/>
    <property type="evidence" value="ECO:0007669"/>
    <property type="project" value="InterPro"/>
</dbReference>
<dbReference type="EMBL" id="CAADEX010000157">
    <property type="protein sequence ID" value="VFJ65982.1"/>
    <property type="molecule type" value="Genomic_DNA"/>
</dbReference>
<dbReference type="InterPro" id="IPR002742">
    <property type="entry name" value="Desulfoferrodoxin_Fe-bd_dom"/>
</dbReference>
<proteinExistence type="predicted"/>
<protein>
    <submittedName>
        <fullName evidence="3">Superoxide reductase</fullName>
    </submittedName>
</protein>
<feature type="signal peptide" evidence="1">
    <location>
        <begin position="1"/>
        <end position="29"/>
    </location>
</feature>
<keyword evidence="1" id="KW-0732">Signal</keyword>
<dbReference type="GO" id="GO:0005506">
    <property type="term" value="F:iron ion binding"/>
    <property type="evidence" value="ECO:0007669"/>
    <property type="project" value="InterPro"/>
</dbReference>
<sequence length="145" mass="15694">MQRRDLIKLTLATATTGALLPAISSASPAADTVNPLAGSVFYTKDAQGRWEGKAASHAPEIKIEKNAGAISVTVATGHEMKGFEHYIIKHILLDKDYAFIGEKMFDPSKDVQAISKFSLDKDYSGPIYALSVCNKHDTWLRAGAV</sequence>
<dbReference type="Gene3D" id="2.60.40.730">
    <property type="entry name" value="SOR catalytic domain"/>
    <property type="match status" value="1"/>
</dbReference>
<dbReference type="SUPFAM" id="SSF49367">
    <property type="entry name" value="Superoxide reductase-like"/>
    <property type="match status" value="1"/>
</dbReference>
<evidence type="ECO:0000313" key="3">
    <source>
        <dbReference type="EMBL" id="VFJ65982.1"/>
    </source>
</evidence>
<dbReference type="InterPro" id="IPR036073">
    <property type="entry name" value="Desulfoferrodoxin_Fe-bd_dom_sf"/>
</dbReference>
<evidence type="ECO:0000256" key="1">
    <source>
        <dbReference type="SAM" id="SignalP"/>
    </source>
</evidence>
<reference evidence="3" key="1">
    <citation type="submission" date="2019-02" db="EMBL/GenBank/DDBJ databases">
        <authorList>
            <person name="Gruber-Vodicka R. H."/>
            <person name="Seah K. B. B."/>
        </authorList>
    </citation>
    <scope>NUCLEOTIDE SEQUENCE</scope>
    <source>
        <strain evidence="3">BECK_DK47</strain>
    </source>
</reference>
<gene>
    <name evidence="3" type="ORF">BECKDK2373B_GA0170837_11574</name>
</gene>
<feature type="chain" id="PRO_5019566164" evidence="1">
    <location>
        <begin position="30"/>
        <end position="145"/>
    </location>
</feature>